<comment type="caution">
    <text evidence="1">The sequence shown here is derived from an EMBL/GenBank/DDBJ whole genome shotgun (WGS) entry which is preliminary data.</text>
</comment>
<gene>
    <name evidence="1" type="ORF">C5745_11995</name>
</gene>
<sequence>MEKRMCLTCGEPVVGRSDKRFCHDACRNAYNNRRNSLPNSFVRKINDTLKRNRQVLGKILGKEKMQKVSREKLLSKGFDFDFFTNQFSNAKGQVYFFVYEYGYLALDEELVLVVRQQKFEKV</sequence>
<name>A0A2S9J2Z1_9SPHI</name>
<evidence type="ECO:0008006" key="3">
    <source>
        <dbReference type="Google" id="ProtNLM"/>
    </source>
</evidence>
<dbReference type="Proteomes" id="UP000239711">
    <property type="component" value="Unassembled WGS sequence"/>
</dbReference>
<protein>
    <recommendedName>
        <fullName evidence="3">DUF2116 family Zn-ribbon domain-containing protein</fullName>
    </recommendedName>
</protein>
<evidence type="ECO:0000313" key="1">
    <source>
        <dbReference type="EMBL" id="PRD47132.1"/>
    </source>
</evidence>
<reference evidence="1 2" key="1">
    <citation type="submission" date="2018-02" db="EMBL/GenBank/DDBJ databases">
        <title>The draft genome of Sphingobacterium sp. 5JN-11.</title>
        <authorList>
            <person name="Liu L."/>
            <person name="Li L."/>
            <person name="Liang L."/>
            <person name="Zhang X."/>
            <person name="Wang T."/>
        </authorList>
    </citation>
    <scope>NUCLEOTIDE SEQUENCE [LARGE SCALE GENOMIC DNA]</scope>
    <source>
        <strain evidence="1 2">5JN-11</strain>
    </source>
</reference>
<evidence type="ECO:0000313" key="2">
    <source>
        <dbReference type="Proteomes" id="UP000239711"/>
    </source>
</evidence>
<dbReference type="OrthoDB" id="5187906at2"/>
<dbReference type="AlphaFoldDB" id="A0A2S9J2Z1"/>
<proteinExistence type="predicted"/>
<organism evidence="1 2">
    <name type="scientific">Sphingobacterium haloxyli</name>
    <dbReference type="NCBI Taxonomy" id="2100533"/>
    <lineage>
        <taxon>Bacteria</taxon>
        <taxon>Pseudomonadati</taxon>
        <taxon>Bacteroidota</taxon>
        <taxon>Sphingobacteriia</taxon>
        <taxon>Sphingobacteriales</taxon>
        <taxon>Sphingobacteriaceae</taxon>
        <taxon>Sphingobacterium</taxon>
    </lineage>
</organism>
<dbReference type="EMBL" id="PVBQ01000008">
    <property type="protein sequence ID" value="PRD47132.1"/>
    <property type="molecule type" value="Genomic_DNA"/>
</dbReference>
<dbReference type="RefSeq" id="WP_105717249.1">
    <property type="nucleotide sequence ID" value="NZ_PVBQ01000008.1"/>
</dbReference>
<accession>A0A2S9J2Z1</accession>
<keyword evidence="2" id="KW-1185">Reference proteome</keyword>